<protein>
    <submittedName>
        <fullName evidence="6">ABC transporter ATP-binding protein</fullName>
    </submittedName>
</protein>
<dbReference type="SUPFAM" id="SSF52540">
    <property type="entry name" value="P-loop containing nucleoside triphosphate hydrolases"/>
    <property type="match status" value="1"/>
</dbReference>
<dbReference type="Gene3D" id="3.40.50.300">
    <property type="entry name" value="P-loop containing nucleotide triphosphate hydrolases"/>
    <property type="match status" value="1"/>
</dbReference>
<dbReference type="InterPro" id="IPR003593">
    <property type="entry name" value="AAA+_ATPase"/>
</dbReference>
<dbReference type="OrthoDB" id="9781337at2"/>
<comment type="similarity">
    <text evidence="1">Belongs to the ABC transporter superfamily.</text>
</comment>
<dbReference type="Proteomes" id="UP000319732">
    <property type="component" value="Unassembled WGS sequence"/>
</dbReference>
<evidence type="ECO:0000256" key="3">
    <source>
        <dbReference type="ARBA" id="ARBA00022741"/>
    </source>
</evidence>
<dbReference type="InterPro" id="IPR027417">
    <property type="entry name" value="P-loop_NTPase"/>
</dbReference>
<dbReference type="PANTHER" id="PTHR43335">
    <property type="entry name" value="ABC TRANSPORTER, ATP-BINDING PROTEIN"/>
    <property type="match status" value="1"/>
</dbReference>
<dbReference type="EMBL" id="VHSG01000002">
    <property type="protein sequence ID" value="TQV86256.1"/>
    <property type="molecule type" value="Genomic_DNA"/>
</dbReference>
<keyword evidence="3" id="KW-0547">Nucleotide-binding</keyword>
<feature type="domain" description="ABC transporter" evidence="5">
    <location>
        <begin position="2"/>
        <end position="231"/>
    </location>
</feature>
<dbReference type="PANTHER" id="PTHR43335:SF4">
    <property type="entry name" value="ABC TRANSPORTER, ATP-BINDING PROTEIN"/>
    <property type="match status" value="1"/>
</dbReference>
<evidence type="ECO:0000259" key="5">
    <source>
        <dbReference type="PROSITE" id="PS50893"/>
    </source>
</evidence>
<dbReference type="Pfam" id="PF00005">
    <property type="entry name" value="ABC_tran"/>
    <property type="match status" value="1"/>
</dbReference>
<dbReference type="GO" id="GO:0016887">
    <property type="term" value="F:ATP hydrolysis activity"/>
    <property type="evidence" value="ECO:0007669"/>
    <property type="project" value="InterPro"/>
</dbReference>
<evidence type="ECO:0000256" key="2">
    <source>
        <dbReference type="ARBA" id="ARBA00022448"/>
    </source>
</evidence>
<evidence type="ECO:0000256" key="4">
    <source>
        <dbReference type="ARBA" id="ARBA00022840"/>
    </source>
</evidence>
<sequence length="327" mass="35046">MLEVSELTRSYGSFVAVDSVNFTIGQGEIVGLLGHNGAGKTTIMKMLSGYLEPNRGEIRIDGLDLAADAKVIQQRLGYLPENLPVYPELSVADYLDYAADLKGLKNPAKTAEIQRAVKATEIGEKLLSPIATLSRGYKQRVGVAQAILGDPKLLILDEPTNGLDPTQTEHMRQLIRDIAKHATVILSTHIMQEVDALCDRVLILRGGRLAVDAKLETLRHSNRLLLVTSLDTAAAQSKLSAIAGVASLDPQPQQPVAATPAAHHYRLQLADGSQAGTVSAAIAKAVVEAGADLYQLQTEHRDLETLFREVSDAPTAAGQKEDISHAA</sequence>
<reference evidence="6 7" key="1">
    <citation type="submission" date="2019-06" db="EMBL/GenBank/DDBJ databases">
        <title>Whole genome sequence for Cellvibrionaceae sp. R142.</title>
        <authorList>
            <person name="Wang G."/>
        </authorList>
    </citation>
    <scope>NUCLEOTIDE SEQUENCE [LARGE SCALE GENOMIC DNA]</scope>
    <source>
        <strain evidence="6 7">R142</strain>
    </source>
</reference>
<dbReference type="SMART" id="SM00382">
    <property type="entry name" value="AAA"/>
    <property type="match status" value="1"/>
</dbReference>
<evidence type="ECO:0000313" key="7">
    <source>
        <dbReference type="Proteomes" id="UP000319732"/>
    </source>
</evidence>
<proteinExistence type="inferred from homology"/>
<keyword evidence="2" id="KW-0813">Transport</keyword>
<dbReference type="GO" id="GO:0005524">
    <property type="term" value="F:ATP binding"/>
    <property type="evidence" value="ECO:0007669"/>
    <property type="project" value="UniProtKB-KW"/>
</dbReference>
<keyword evidence="7" id="KW-1185">Reference proteome</keyword>
<dbReference type="CDD" id="cd03230">
    <property type="entry name" value="ABC_DR_subfamily_A"/>
    <property type="match status" value="1"/>
</dbReference>
<gene>
    <name evidence="6" type="ORF">FKG94_01520</name>
</gene>
<dbReference type="PROSITE" id="PS50893">
    <property type="entry name" value="ABC_TRANSPORTER_2"/>
    <property type="match status" value="1"/>
</dbReference>
<dbReference type="AlphaFoldDB" id="A0A545U9W3"/>
<name>A0A545U9W3_9GAMM</name>
<dbReference type="RefSeq" id="WP_142902409.1">
    <property type="nucleotide sequence ID" value="NZ_ML660087.1"/>
</dbReference>
<evidence type="ECO:0000313" key="6">
    <source>
        <dbReference type="EMBL" id="TQV86256.1"/>
    </source>
</evidence>
<organism evidence="6 7">
    <name type="scientific">Exilibacterium tricleocarpae</name>
    <dbReference type="NCBI Taxonomy" id="2591008"/>
    <lineage>
        <taxon>Bacteria</taxon>
        <taxon>Pseudomonadati</taxon>
        <taxon>Pseudomonadota</taxon>
        <taxon>Gammaproteobacteria</taxon>
        <taxon>Cellvibrionales</taxon>
        <taxon>Cellvibrionaceae</taxon>
        <taxon>Exilibacterium</taxon>
    </lineage>
</organism>
<dbReference type="InterPro" id="IPR003439">
    <property type="entry name" value="ABC_transporter-like_ATP-bd"/>
</dbReference>
<evidence type="ECO:0000256" key="1">
    <source>
        <dbReference type="ARBA" id="ARBA00005417"/>
    </source>
</evidence>
<keyword evidence="4 6" id="KW-0067">ATP-binding</keyword>
<accession>A0A545U9W3</accession>
<comment type="caution">
    <text evidence="6">The sequence shown here is derived from an EMBL/GenBank/DDBJ whole genome shotgun (WGS) entry which is preliminary data.</text>
</comment>